<keyword evidence="2" id="KW-1185">Reference proteome</keyword>
<evidence type="ECO:0000313" key="1">
    <source>
        <dbReference type="EMBL" id="KAJ2972973.1"/>
    </source>
</evidence>
<sequence length="280" mass="30000">MAPSSGTSITSSCSSDDGAPNATASSNITGQGGSRTQVPVAIVGMGCRLPGHNNSPTELWNFLKQGGIATNEPPASRFNLAGHHDKHRRPRTMKSPGGMFMEDVDPAVFDAQFFNISHLDAVAMDPQQRQLLEVTYECLENAGIPLETVSGKSIGCIVGTNIVDYAAIQNRDPEDRPDSATIGVASSILTCSASLVAVDVACRYLDSYQADAMLVAGANIWLSPEHNEETGMMRMTQSASGKCHSFDAKADGYVKAEGINCVFLKRLDDARWSYTWDCQS</sequence>
<evidence type="ECO:0000313" key="2">
    <source>
        <dbReference type="Proteomes" id="UP001143856"/>
    </source>
</evidence>
<reference evidence="1" key="1">
    <citation type="submission" date="2022-10" db="EMBL/GenBank/DDBJ databases">
        <title>Genome Sequence of Xylaria curta.</title>
        <authorList>
            <person name="Buettner E."/>
        </authorList>
    </citation>
    <scope>NUCLEOTIDE SEQUENCE</scope>
    <source>
        <strain evidence="1">Babe10</strain>
    </source>
</reference>
<name>A0ACC1N1V1_9PEZI</name>
<gene>
    <name evidence="1" type="ORF">NUW58_g9059</name>
</gene>
<comment type="caution">
    <text evidence="1">The sequence shown here is derived from an EMBL/GenBank/DDBJ whole genome shotgun (WGS) entry which is preliminary data.</text>
</comment>
<proteinExistence type="predicted"/>
<dbReference type="Proteomes" id="UP001143856">
    <property type="component" value="Unassembled WGS sequence"/>
</dbReference>
<accession>A0ACC1N1V1</accession>
<organism evidence="1 2">
    <name type="scientific">Xylaria curta</name>
    <dbReference type="NCBI Taxonomy" id="42375"/>
    <lineage>
        <taxon>Eukaryota</taxon>
        <taxon>Fungi</taxon>
        <taxon>Dikarya</taxon>
        <taxon>Ascomycota</taxon>
        <taxon>Pezizomycotina</taxon>
        <taxon>Sordariomycetes</taxon>
        <taxon>Xylariomycetidae</taxon>
        <taxon>Xylariales</taxon>
        <taxon>Xylariaceae</taxon>
        <taxon>Xylaria</taxon>
    </lineage>
</organism>
<protein>
    <submittedName>
        <fullName evidence="1">Uncharacterized protein</fullName>
    </submittedName>
</protein>
<dbReference type="EMBL" id="JAPDGR010003048">
    <property type="protein sequence ID" value="KAJ2972973.1"/>
    <property type="molecule type" value="Genomic_DNA"/>
</dbReference>